<reference evidence="3" key="1">
    <citation type="submission" date="2017-06" db="EMBL/GenBank/DDBJ databases">
        <authorList>
            <person name="Varghese N."/>
            <person name="Submissions S."/>
        </authorList>
    </citation>
    <scope>NUCLEOTIDE SEQUENCE [LARGE SCALE GENOMIC DNA]</scope>
    <source>
        <strain evidence="3">ANC 5114</strain>
    </source>
</reference>
<organism evidence="2 3">
    <name type="scientific">Acinetobacter apis</name>
    <dbReference type="NCBI Taxonomy" id="1229165"/>
    <lineage>
        <taxon>Bacteria</taxon>
        <taxon>Pseudomonadati</taxon>
        <taxon>Pseudomonadota</taxon>
        <taxon>Gammaproteobacteria</taxon>
        <taxon>Moraxellales</taxon>
        <taxon>Moraxellaceae</taxon>
        <taxon>Acinetobacter</taxon>
    </lineage>
</organism>
<feature type="transmembrane region" description="Helical" evidence="1">
    <location>
        <begin position="48"/>
        <end position="65"/>
    </location>
</feature>
<dbReference type="RefSeq" id="WP_088824415.1">
    <property type="nucleotide sequence ID" value="NZ_FZLN01000009.1"/>
</dbReference>
<gene>
    <name evidence="2" type="ORF">SAMN05444584_2237</name>
</gene>
<proteinExistence type="predicted"/>
<name>A0A217EIE8_9GAMM</name>
<keyword evidence="3" id="KW-1185">Reference proteome</keyword>
<protein>
    <submittedName>
        <fullName evidence="2">Uncharacterized protein</fullName>
    </submittedName>
</protein>
<evidence type="ECO:0000256" key="1">
    <source>
        <dbReference type="SAM" id="Phobius"/>
    </source>
</evidence>
<evidence type="ECO:0000313" key="3">
    <source>
        <dbReference type="Proteomes" id="UP000243463"/>
    </source>
</evidence>
<feature type="transmembrane region" description="Helical" evidence="1">
    <location>
        <begin position="23"/>
        <end position="42"/>
    </location>
</feature>
<keyword evidence="1" id="KW-0472">Membrane</keyword>
<evidence type="ECO:0000313" key="2">
    <source>
        <dbReference type="EMBL" id="SNQ30248.1"/>
    </source>
</evidence>
<dbReference type="AlphaFoldDB" id="A0A217EIE8"/>
<keyword evidence="1" id="KW-0812">Transmembrane</keyword>
<sequence>MISLASQINEKFGKFKNPFKSKILFFLIGAWSVVSGFNYIDVIPNDDYVAISQSLAVLAIFGYLFESKKP</sequence>
<dbReference type="Proteomes" id="UP000243463">
    <property type="component" value="Unassembled WGS sequence"/>
</dbReference>
<accession>A0A217EIE8</accession>
<dbReference type="EMBL" id="FZLN01000009">
    <property type="protein sequence ID" value="SNQ30248.1"/>
    <property type="molecule type" value="Genomic_DNA"/>
</dbReference>
<keyword evidence="1" id="KW-1133">Transmembrane helix</keyword>